<dbReference type="PANTHER" id="PTHR10742">
    <property type="entry name" value="FLAVIN MONOAMINE OXIDASE"/>
    <property type="match status" value="1"/>
</dbReference>
<proteinExistence type="predicted"/>
<dbReference type="InterPro" id="IPR002937">
    <property type="entry name" value="Amino_oxidase"/>
</dbReference>
<accession>A0AAX3N1N2</accession>
<dbReference type="SUPFAM" id="SSF51905">
    <property type="entry name" value="FAD/NAD(P)-binding domain"/>
    <property type="match status" value="1"/>
</dbReference>
<reference evidence="2 5" key="1">
    <citation type="submission" date="2023-02" db="EMBL/GenBank/DDBJ databases">
        <title>Pathogen: clinical or host-associated sample.</title>
        <authorList>
            <person name="Hergert J."/>
            <person name="Casey R."/>
            <person name="Wagner J."/>
            <person name="Young E.L."/>
            <person name="Oakeson K.F."/>
        </authorList>
    </citation>
    <scope>NUCLEOTIDE SEQUENCE</scope>
    <source>
        <strain evidence="3 5">2022CK-00829</strain>
        <strain evidence="2">2022CK-00830</strain>
    </source>
</reference>
<evidence type="ECO:0000313" key="4">
    <source>
        <dbReference type="Proteomes" id="UP001220962"/>
    </source>
</evidence>
<dbReference type="EMBL" id="CP118101">
    <property type="protein sequence ID" value="WDH83660.1"/>
    <property type="molecule type" value="Genomic_DNA"/>
</dbReference>
<dbReference type="GO" id="GO:0009063">
    <property type="term" value="P:amino acid catabolic process"/>
    <property type="evidence" value="ECO:0007669"/>
    <property type="project" value="TreeGrafter"/>
</dbReference>
<dbReference type="PANTHER" id="PTHR10742:SF342">
    <property type="entry name" value="AMINE OXIDASE"/>
    <property type="match status" value="1"/>
</dbReference>
<dbReference type="AlphaFoldDB" id="A0AAX3N1N2"/>
<dbReference type="Gene3D" id="3.90.660.10">
    <property type="match status" value="1"/>
</dbReference>
<gene>
    <name evidence="2" type="ORF">PUW23_05380</name>
    <name evidence="3" type="ORF">PUW25_04930</name>
</gene>
<dbReference type="GO" id="GO:0001716">
    <property type="term" value="F:L-amino-acid oxidase activity"/>
    <property type="evidence" value="ECO:0007669"/>
    <property type="project" value="TreeGrafter"/>
</dbReference>
<sequence length="532" mass="59414">MSNAEQPQDMTRRQFLSTVGKVGGSLAVFSLMGNLGLLSPETMKAQDYTPPGKNDLALSNRNGKKIIILGAGIAGLTAAYELGKAGYQCTVLEAKPFAGGRNWSIRKGTTNQEIGGTRQYSQFGSDLYFNAGPMRIPQFHSTLEYCREFNIPIEPFNNVNDSGYYYNENVGALSGQRITKRAAKADVRGYVSEMLAKAVNQSALDLPITPEEKEKLVEYLRREGDLNADLFYRGSSRGGYKEEPGSRLDAGVVRDPFDLTAILQSGFGNYFSNEYGYDQQMMMFHPVGGMDMIVKGFEKRLGNRVKLNAPVTEIRQSGDGVRVRFTQNKKEQEIIGDYCICTIPLSVLRTIPGDFSPSMKSAIQNARYASAGKIGLQFKRRFWEEDELLFGGNSLTNMDITQIYYPPTDYFGKKGILLGYYATGANADKLGSMSYIERERHALNQGAKIHPQYKTEFENSFSIDWKKIKYQEGAWVSYNAEERAGMYKTLCQPDNRIYLAGDHISHIVAWQAGAIDSARAVVKDIHQRVMKA</sequence>
<evidence type="ECO:0000313" key="3">
    <source>
        <dbReference type="EMBL" id="WDI03321.1"/>
    </source>
</evidence>
<dbReference type="Proteomes" id="UP001221519">
    <property type="component" value="Chromosome"/>
</dbReference>
<dbReference type="Gene3D" id="3.50.50.60">
    <property type="entry name" value="FAD/NAD(P)-binding domain"/>
    <property type="match status" value="1"/>
</dbReference>
<dbReference type="PROSITE" id="PS51318">
    <property type="entry name" value="TAT"/>
    <property type="match status" value="1"/>
</dbReference>
<keyword evidence="5" id="KW-1185">Reference proteome</keyword>
<dbReference type="Gene3D" id="1.20.1440.240">
    <property type="match status" value="1"/>
</dbReference>
<evidence type="ECO:0000259" key="1">
    <source>
        <dbReference type="Pfam" id="PF01593"/>
    </source>
</evidence>
<organism evidence="2 4">
    <name type="scientific">Paenibacillus urinalis</name>
    <dbReference type="NCBI Taxonomy" id="521520"/>
    <lineage>
        <taxon>Bacteria</taxon>
        <taxon>Bacillati</taxon>
        <taxon>Bacillota</taxon>
        <taxon>Bacilli</taxon>
        <taxon>Bacillales</taxon>
        <taxon>Paenibacillaceae</taxon>
        <taxon>Paenibacillus</taxon>
    </lineage>
</organism>
<dbReference type="InterPro" id="IPR050281">
    <property type="entry name" value="Flavin_monoamine_oxidase"/>
</dbReference>
<dbReference type="EMBL" id="CP118108">
    <property type="protein sequence ID" value="WDI03321.1"/>
    <property type="molecule type" value="Genomic_DNA"/>
</dbReference>
<feature type="domain" description="Amine oxidase" evidence="1">
    <location>
        <begin position="73"/>
        <end position="525"/>
    </location>
</feature>
<name>A0AAX3N1N2_9BACL</name>
<dbReference type="SUPFAM" id="SSF54373">
    <property type="entry name" value="FAD-linked reductases, C-terminal domain"/>
    <property type="match status" value="1"/>
</dbReference>
<evidence type="ECO:0000313" key="5">
    <source>
        <dbReference type="Proteomes" id="UP001221519"/>
    </source>
</evidence>
<dbReference type="Proteomes" id="UP001220962">
    <property type="component" value="Chromosome"/>
</dbReference>
<protein>
    <submittedName>
        <fullName evidence="2">FAD-dependent oxidoreductase</fullName>
    </submittedName>
</protein>
<dbReference type="InterPro" id="IPR006311">
    <property type="entry name" value="TAT_signal"/>
</dbReference>
<dbReference type="Pfam" id="PF01593">
    <property type="entry name" value="Amino_oxidase"/>
    <property type="match status" value="1"/>
</dbReference>
<evidence type="ECO:0000313" key="2">
    <source>
        <dbReference type="EMBL" id="WDH83660.1"/>
    </source>
</evidence>
<dbReference type="RefSeq" id="WP_047913451.1">
    <property type="nucleotide sequence ID" value="NZ_CP118101.1"/>
</dbReference>
<dbReference type="InterPro" id="IPR036188">
    <property type="entry name" value="FAD/NAD-bd_sf"/>
</dbReference>